<evidence type="ECO:0000313" key="3">
    <source>
        <dbReference type="Proteomes" id="UP000015104"/>
    </source>
</evidence>
<feature type="signal peptide" evidence="1">
    <location>
        <begin position="1"/>
        <end position="23"/>
    </location>
</feature>
<protein>
    <recommendedName>
        <fullName evidence="4">Secreted protein</fullName>
    </recommendedName>
</protein>
<organism evidence="2 3">
    <name type="scientific">Tetranychus urticae</name>
    <name type="common">Two-spotted spider mite</name>
    <dbReference type="NCBI Taxonomy" id="32264"/>
    <lineage>
        <taxon>Eukaryota</taxon>
        <taxon>Metazoa</taxon>
        <taxon>Ecdysozoa</taxon>
        <taxon>Arthropoda</taxon>
        <taxon>Chelicerata</taxon>
        <taxon>Arachnida</taxon>
        <taxon>Acari</taxon>
        <taxon>Acariformes</taxon>
        <taxon>Trombidiformes</taxon>
        <taxon>Prostigmata</taxon>
        <taxon>Eleutherengona</taxon>
        <taxon>Raphignathae</taxon>
        <taxon>Tetranychoidea</taxon>
        <taxon>Tetranychidae</taxon>
        <taxon>Tetranychus</taxon>
    </lineage>
</organism>
<reference evidence="3" key="1">
    <citation type="submission" date="2011-08" db="EMBL/GenBank/DDBJ databases">
        <authorList>
            <person name="Rombauts S."/>
        </authorList>
    </citation>
    <scope>NUCLEOTIDE SEQUENCE</scope>
    <source>
        <strain evidence="3">London</strain>
    </source>
</reference>
<accession>T1JZJ0</accession>
<dbReference type="AlphaFoldDB" id="T1JZJ0"/>
<dbReference type="HOGENOM" id="CLU_2625144_0_0_1"/>
<reference evidence="2" key="2">
    <citation type="submission" date="2015-06" db="UniProtKB">
        <authorList>
            <consortium name="EnsemblMetazoa"/>
        </authorList>
    </citation>
    <scope>IDENTIFICATION</scope>
</reference>
<evidence type="ECO:0000313" key="2">
    <source>
        <dbReference type="EnsemblMetazoa" id="tetur03g04120.1"/>
    </source>
</evidence>
<feature type="chain" id="PRO_5004580838" description="Secreted protein" evidence="1">
    <location>
        <begin position="24"/>
        <end position="78"/>
    </location>
</feature>
<keyword evidence="3" id="KW-1185">Reference proteome</keyword>
<evidence type="ECO:0000256" key="1">
    <source>
        <dbReference type="SAM" id="SignalP"/>
    </source>
</evidence>
<name>T1JZJ0_TETUR</name>
<dbReference type="EMBL" id="CAEY01001120">
    <property type="status" value="NOT_ANNOTATED_CDS"/>
    <property type="molecule type" value="Genomic_DNA"/>
</dbReference>
<keyword evidence="1" id="KW-0732">Signal</keyword>
<sequence length="78" mass="8926">MLPVQHVLATCFIVALLLCQTQAESGHINVCFYLKVIKISTELIFRHKDVATESLRCSFHADMVRICTQIFNNFVLIE</sequence>
<proteinExistence type="predicted"/>
<evidence type="ECO:0008006" key="4">
    <source>
        <dbReference type="Google" id="ProtNLM"/>
    </source>
</evidence>
<dbReference type="Proteomes" id="UP000015104">
    <property type="component" value="Unassembled WGS sequence"/>
</dbReference>
<dbReference type="EnsemblMetazoa" id="tetur03g04120.1">
    <property type="protein sequence ID" value="tetur03g04120.1"/>
    <property type="gene ID" value="tetur03g04120"/>
</dbReference>